<dbReference type="InterPro" id="IPR020617">
    <property type="entry name" value="Thiolase_C"/>
</dbReference>
<evidence type="ECO:0000256" key="5">
    <source>
        <dbReference type="ARBA" id="ARBA00030755"/>
    </source>
</evidence>
<dbReference type="Pfam" id="PF02803">
    <property type="entry name" value="Thiolase_C"/>
    <property type="match status" value="1"/>
</dbReference>
<dbReference type="InterPro" id="IPR020610">
    <property type="entry name" value="Thiolase_AS"/>
</dbReference>
<dbReference type="InterPro" id="IPR020613">
    <property type="entry name" value="Thiolase_CS"/>
</dbReference>
<evidence type="ECO:0000256" key="4">
    <source>
        <dbReference type="ARBA" id="ARBA00023315"/>
    </source>
</evidence>
<dbReference type="PROSITE" id="PS00098">
    <property type="entry name" value="THIOLASE_1"/>
    <property type="match status" value="1"/>
</dbReference>
<dbReference type="EC" id="2.3.1.9" evidence="2"/>
<dbReference type="PROSITE" id="PS00737">
    <property type="entry name" value="THIOLASE_2"/>
    <property type="match status" value="1"/>
</dbReference>
<dbReference type="NCBIfam" id="TIGR01930">
    <property type="entry name" value="AcCoA-C-Actrans"/>
    <property type="match status" value="1"/>
</dbReference>
<evidence type="ECO:0000256" key="2">
    <source>
        <dbReference type="ARBA" id="ARBA00012705"/>
    </source>
</evidence>
<comment type="similarity">
    <text evidence="1 6">Belongs to the thiolase-like superfamily. Thiolase family.</text>
</comment>
<proteinExistence type="inferred from homology"/>
<evidence type="ECO:0000256" key="3">
    <source>
        <dbReference type="ARBA" id="ARBA00022679"/>
    </source>
</evidence>
<dbReference type="PANTHER" id="PTHR18919">
    <property type="entry name" value="ACETYL-COA C-ACYLTRANSFERASE"/>
    <property type="match status" value="1"/>
</dbReference>
<keyword evidence="3 6" id="KW-0808">Transferase</keyword>
<keyword evidence="10" id="KW-1185">Reference proteome</keyword>
<dbReference type="Proteomes" id="UP001172721">
    <property type="component" value="Unassembled WGS sequence"/>
</dbReference>
<name>A0ABT8HVI0_9BACL</name>
<dbReference type="PIRSF" id="PIRSF000429">
    <property type="entry name" value="Ac-CoA_Ac_transf"/>
    <property type="match status" value="1"/>
</dbReference>
<evidence type="ECO:0000256" key="1">
    <source>
        <dbReference type="ARBA" id="ARBA00010982"/>
    </source>
</evidence>
<dbReference type="InterPro" id="IPR020615">
    <property type="entry name" value="Thiolase_acyl_enz_int_AS"/>
</dbReference>
<evidence type="ECO:0000259" key="8">
    <source>
        <dbReference type="Pfam" id="PF02803"/>
    </source>
</evidence>
<reference evidence="9" key="1">
    <citation type="submission" date="2023-07" db="EMBL/GenBank/DDBJ databases">
        <title>Fictibacillus sp. isolated from freshwater pond.</title>
        <authorList>
            <person name="Kirdat K."/>
            <person name="Bhat A."/>
            <person name="Mourya A."/>
            <person name="Yadav A."/>
        </authorList>
    </citation>
    <scope>NUCLEOTIDE SEQUENCE</scope>
    <source>
        <strain evidence="9">NE201</strain>
    </source>
</reference>
<evidence type="ECO:0000259" key="7">
    <source>
        <dbReference type="Pfam" id="PF00108"/>
    </source>
</evidence>
<dbReference type="EMBL" id="JAUHTR010000004">
    <property type="protein sequence ID" value="MDN4524753.1"/>
    <property type="molecule type" value="Genomic_DNA"/>
</dbReference>
<dbReference type="InterPro" id="IPR016039">
    <property type="entry name" value="Thiolase-like"/>
</dbReference>
<feature type="domain" description="Thiolase N-terminal" evidence="7">
    <location>
        <begin position="5"/>
        <end position="263"/>
    </location>
</feature>
<keyword evidence="4 6" id="KW-0012">Acyltransferase</keyword>
<dbReference type="CDD" id="cd00751">
    <property type="entry name" value="thiolase"/>
    <property type="match status" value="1"/>
</dbReference>
<dbReference type="InterPro" id="IPR002155">
    <property type="entry name" value="Thiolase"/>
</dbReference>
<accession>A0ABT8HVI0</accession>
<dbReference type="SUPFAM" id="SSF53901">
    <property type="entry name" value="Thiolase-like"/>
    <property type="match status" value="2"/>
</dbReference>
<protein>
    <recommendedName>
        <fullName evidence="2">acetyl-CoA C-acetyltransferase</fullName>
        <ecNumber evidence="2">2.3.1.9</ecNumber>
    </recommendedName>
    <alternativeName>
        <fullName evidence="5">Acetoacetyl-CoA thiolase</fullName>
    </alternativeName>
</protein>
<evidence type="ECO:0000313" key="9">
    <source>
        <dbReference type="EMBL" id="MDN4524753.1"/>
    </source>
</evidence>
<dbReference type="Gene3D" id="3.40.47.10">
    <property type="match status" value="2"/>
</dbReference>
<dbReference type="Pfam" id="PF00108">
    <property type="entry name" value="Thiolase_N"/>
    <property type="match status" value="1"/>
</dbReference>
<evidence type="ECO:0000313" key="10">
    <source>
        <dbReference type="Proteomes" id="UP001172721"/>
    </source>
</evidence>
<comment type="caution">
    <text evidence="9">The sequence shown here is derived from an EMBL/GenBank/DDBJ whole genome shotgun (WGS) entry which is preliminary data.</text>
</comment>
<dbReference type="InterPro" id="IPR020616">
    <property type="entry name" value="Thiolase_N"/>
</dbReference>
<dbReference type="GO" id="GO:0003985">
    <property type="term" value="F:acetyl-CoA C-acetyltransferase activity"/>
    <property type="evidence" value="ECO:0007669"/>
    <property type="project" value="UniProtKB-EC"/>
</dbReference>
<organism evidence="9 10">
    <name type="scientific">Fictibacillus fluitans</name>
    <dbReference type="NCBI Taxonomy" id="3058422"/>
    <lineage>
        <taxon>Bacteria</taxon>
        <taxon>Bacillati</taxon>
        <taxon>Bacillota</taxon>
        <taxon>Bacilli</taxon>
        <taxon>Bacillales</taxon>
        <taxon>Fictibacillaceae</taxon>
        <taxon>Fictibacillus</taxon>
    </lineage>
</organism>
<evidence type="ECO:0000256" key="6">
    <source>
        <dbReference type="RuleBase" id="RU003557"/>
    </source>
</evidence>
<sequence>MAKTVIVSGVRTPIGKFGGGLSTLSASDLGAVAVKEALKRAGVGADQVGELILGCVLQGGQGQIPSRQAAQKAGLPWEVKTETINKVCASGMRSVTMGDQIIRAGDEDLIVAGGMESMSNAPYILPKARWGYRMGDGQVKDLMTHDGLTCSFTGVHMGTYGNDVAKELEISREKQDEWALRSHQRAVAATDNGTFAEEIISVEVPQRKGDPVVVSADEAPRKDTSLERLSKLAPVFSADGTISAGNAPGVNDGAAALVLMSEERAQKEEKEIMATILGHTALAVEAKDFPKTPGLVINELLKKTGKTLDEIDLFEINEAFAAVALTSAELAGLDLEKVNVNGGAVALGHPIGASGARIIVSLIHELKRRGGGLGIASICSGGGQGDAILLEVK</sequence>
<gene>
    <name evidence="9" type="ORF">QYB97_09720</name>
</gene>
<dbReference type="PANTHER" id="PTHR18919:SF107">
    <property type="entry name" value="ACETYL-COA ACETYLTRANSFERASE, CYTOSOLIC"/>
    <property type="match status" value="1"/>
</dbReference>
<dbReference type="RefSeq" id="WP_301165803.1">
    <property type="nucleotide sequence ID" value="NZ_JAUHTR010000004.1"/>
</dbReference>
<feature type="domain" description="Thiolase C-terminal" evidence="8">
    <location>
        <begin position="272"/>
        <end position="391"/>
    </location>
</feature>
<dbReference type="PROSITE" id="PS00099">
    <property type="entry name" value="THIOLASE_3"/>
    <property type="match status" value="1"/>
</dbReference>
<dbReference type="NCBIfam" id="NF006086">
    <property type="entry name" value="PRK08235.1"/>
    <property type="match status" value="1"/>
</dbReference>